<sequence>FTPSRLLFGIECGPGDALHIEAELPDTQEKVDVVSDREIAAERLLKNAEKQNIRFNKKRRTNVEFKRDDTVFVKPASTREAKLEKKYVGPFVICEVLDNDRFKIVGKSGKPQVVPKDRLRLWEGEWSGDIDLDSDKENAKEPC</sequence>
<reference evidence="1" key="1">
    <citation type="submission" date="2021-08" db="EMBL/GenBank/DDBJ databases">
        <authorList>
            <person name="Misof B."/>
            <person name="Oliver O."/>
            <person name="Podsiadlowski L."/>
            <person name="Donath A."/>
            <person name="Peters R."/>
            <person name="Mayer C."/>
            <person name="Rust J."/>
            <person name="Gunkel S."/>
            <person name="Lesny P."/>
            <person name="Martin S."/>
            <person name="Oeyen J.P."/>
            <person name="Petersen M."/>
            <person name="Panagiotis P."/>
            <person name="Wilbrandt J."/>
            <person name="Tanja T."/>
        </authorList>
    </citation>
    <scope>NUCLEOTIDE SEQUENCE</scope>
    <source>
        <strain evidence="1">GBR_01_08_01A</strain>
        <tissue evidence="1">Thorax + abdomen</tissue>
    </source>
</reference>
<keyword evidence="2" id="KW-1185">Reference proteome</keyword>
<evidence type="ECO:0000313" key="1">
    <source>
        <dbReference type="EMBL" id="KAK2578851.1"/>
    </source>
</evidence>
<dbReference type="Proteomes" id="UP001258017">
    <property type="component" value="Unassembled WGS sequence"/>
</dbReference>
<gene>
    <name evidence="1" type="ORF">KPH14_000796</name>
</gene>
<evidence type="ECO:0000313" key="2">
    <source>
        <dbReference type="Proteomes" id="UP001258017"/>
    </source>
</evidence>
<accession>A0AAD9VL67</accession>
<proteinExistence type="predicted"/>
<feature type="non-terminal residue" evidence="1">
    <location>
        <position position="1"/>
    </location>
</feature>
<organism evidence="1 2">
    <name type="scientific">Odynerus spinipes</name>
    <dbReference type="NCBI Taxonomy" id="1348599"/>
    <lineage>
        <taxon>Eukaryota</taxon>
        <taxon>Metazoa</taxon>
        <taxon>Ecdysozoa</taxon>
        <taxon>Arthropoda</taxon>
        <taxon>Hexapoda</taxon>
        <taxon>Insecta</taxon>
        <taxon>Pterygota</taxon>
        <taxon>Neoptera</taxon>
        <taxon>Endopterygota</taxon>
        <taxon>Hymenoptera</taxon>
        <taxon>Apocrita</taxon>
        <taxon>Aculeata</taxon>
        <taxon>Vespoidea</taxon>
        <taxon>Vespidae</taxon>
        <taxon>Eumeninae</taxon>
        <taxon>Odynerus</taxon>
    </lineage>
</organism>
<protein>
    <submittedName>
        <fullName evidence="1">Uncharacterized protein</fullName>
    </submittedName>
</protein>
<comment type="caution">
    <text evidence="1">The sequence shown here is derived from an EMBL/GenBank/DDBJ whole genome shotgun (WGS) entry which is preliminary data.</text>
</comment>
<dbReference type="AlphaFoldDB" id="A0AAD9VL67"/>
<dbReference type="EMBL" id="JAIFRP010000149">
    <property type="protein sequence ID" value="KAK2578851.1"/>
    <property type="molecule type" value="Genomic_DNA"/>
</dbReference>
<name>A0AAD9VL67_9HYME</name>
<reference evidence="1" key="2">
    <citation type="journal article" date="2023" name="Commun. Biol.">
        <title>Intrasexual cuticular hydrocarbon dimorphism in a wasp sheds light on hydrocarbon biosynthesis genes in Hymenoptera.</title>
        <authorList>
            <person name="Moris V.C."/>
            <person name="Podsiadlowski L."/>
            <person name="Martin S."/>
            <person name="Oeyen J.P."/>
            <person name="Donath A."/>
            <person name="Petersen M."/>
            <person name="Wilbrandt J."/>
            <person name="Misof B."/>
            <person name="Liedtke D."/>
            <person name="Thamm M."/>
            <person name="Scheiner R."/>
            <person name="Schmitt T."/>
            <person name="Niehuis O."/>
        </authorList>
    </citation>
    <scope>NUCLEOTIDE SEQUENCE</scope>
    <source>
        <strain evidence="1">GBR_01_08_01A</strain>
    </source>
</reference>